<dbReference type="InterPro" id="IPR016161">
    <property type="entry name" value="Ald_DH/histidinol_DH"/>
</dbReference>
<dbReference type="InterPro" id="IPR008670">
    <property type="entry name" value="CoA_reduct_LuxC"/>
</dbReference>
<dbReference type="STRING" id="81409.SAMN04515656_10173"/>
<proteinExistence type="predicted"/>
<dbReference type="Pfam" id="PF05893">
    <property type="entry name" value="LuxC"/>
    <property type="match status" value="1"/>
</dbReference>
<dbReference type="GO" id="GO:0008218">
    <property type="term" value="P:bioluminescence"/>
    <property type="evidence" value="ECO:0007669"/>
    <property type="project" value="InterPro"/>
</dbReference>
<keyword evidence="3" id="KW-1185">Reference proteome</keyword>
<evidence type="ECO:0000313" key="2">
    <source>
        <dbReference type="EMBL" id="SDZ90366.1"/>
    </source>
</evidence>
<gene>
    <name evidence="2" type="ORF">SAMN04515656_10173</name>
</gene>
<dbReference type="Proteomes" id="UP000199394">
    <property type="component" value="Unassembled WGS sequence"/>
</dbReference>
<evidence type="ECO:0000256" key="1">
    <source>
        <dbReference type="ARBA" id="ARBA00022857"/>
    </source>
</evidence>
<evidence type="ECO:0000313" key="3">
    <source>
        <dbReference type="Proteomes" id="UP000199394"/>
    </source>
</evidence>
<sequence length="397" mass="44315">MIPMNSNEITYLVGEGQRPSQCYTVCEPVVCQFLETLGQALKKEPTIENKTAASVFAFWCRPGNLMALGKGYGQYAMGRGHIFHIAPANMPLFFLYTLAVGLLSGNSNVIRISERRYADDLAACRVLKRVLRMDCYQSLAQRVCILTYPRDAAGWTGMLSQECNGRMVWGGDQSITTIRRIPLPPYAVECYFPHRVSLSILDEQVVGHLGKGDLDDLARRFCNDTYAMNQLACSSPRLVLWHGNQSPQTREAFWKAVARQAMDYDAGQDGHIMARYTGACRFAATHHWVQKIRSDTPGVCRLELPEALLDWDQGDLGFGTFLEAPLPYLELLHQWDTPRLQTITAFGVDVSEIGNAIRKTGMLGGTRIIPVGAALDFNVVWDGVDLIKALSRTWGKE</sequence>
<accession>A0A1H3WTA0</accession>
<keyword evidence="1" id="KW-0521">NADP</keyword>
<dbReference type="GO" id="GO:0003995">
    <property type="term" value="F:acyl-CoA dehydrogenase activity"/>
    <property type="evidence" value="ECO:0007669"/>
    <property type="project" value="InterPro"/>
</dbReference>
<dbReference type="AlphaFoldDB" id="A0A1H3WTA0"/>
<name>A0A1H3WTA0_9FIRM</name>
<organism evidence="2 3">
    <name type="scientific">Eubacterium aggregans</name>
    <dbReference type="NCBI Taxonomy" id="81409"/>
    <lineage>
        <taxon>Bacteria</taxon>
        <taxon>Bacillati</taxon>
        <taxon>Bacillota</taxon>
        <taxon>Clostridia</taxon>
        <taxon>Eubacteriales</taxon>
        <taxon>Eubacteriaceae</taxon>
        <taxon>Eubacterium</taxon>
    </lineage>
</organism>
<dbReference type="SUPFAM" id="SSF53720">
    <property type="entry name" value="ALDH-like"/>
    <property type="match status" value="1"/>
</dbReference>
<protein>
    <submittedName>
        <fullName evidence="2">Acyl-CoA reductase (LuxC)</fullName>
    </submittedName>
</protein>
<dbReference type="EMBL" id="FNRK01000001">
    <property type="protein sequence ID" value="SDZ90366.1"/>
    <property type="molecule type" value="Genomic_DNA"/>
</dbReference>
<reference evidence="2 3" key="1">
    <citation type="submission" date="2016-10" db="EMBL/GenBank/DDBJ databases">
        <authorList>
            <person name="de Groot N.N."/>
        </authorList>
    </citation>
    <scope>NUCLEOTIDE SEQUENCE [LARGE SCALE GENOMIC DNA]</scope>
    <source>
        <strain evidence="2 3">SR12</strain>
    </source>
</reference>